<evidence type="ECO:0000313" key="3">
    <source>
        <dbReference type="EMBL" id="KAB8172425.1"/>
    </source>
</evidence>
<dbReference type="Pfam" id="PF13194">
    <property type="entry name" value="DUF4010"/>
    <property type="match status" value="1"/>
</dbReference>
<protein>
    <submittedName>
        <fullName evidence="3">DUF4010 domain-containing protein</fullName>
    </submittedName>
</protein>
<evidence type="ECO:0000259" key="2">
    <source>
        <dbReference type="Pfam" id="PF13194"/>
    </source>
</evidence>
<dbReference type="Pfam" id="PF02308">
    <property type="entry name" value="MgtC"/>
    <property type="match status" value="1"/>
</dbReference>
<organism evidence="3 4">
    <name type="scientific">Marilutibacter maris</name>
    <dbReference type="NCBI Taxonomy" id="1605891"/>
    <lineage>
        <taxon>Bacteria</taxon>
        <taxon>Pseudomonadati</taxon>
        <taxon>Pseudomonadota</taxon>
        <taxon>Gammaproteobacteria</taxon>
        <taxon>Lysobacterales</taxon>
        <taxon>Lysobacteraceae</taxon>
        <taxon>Marilutibacter</taxon>
    </lineage>
</organism>
<dbReference type="EMBL" id="VICD02000254">
    <property type="protein sequence ID" value="KAB8172425.1"/>
    <property type="molecule type" value="Genomic_DNA"/>
</dbReference>
<dbReference type="InterPro" id="IPR049177">
    <property type="entry name" value="MgtC_SapB_SrpB_YhiD_N"/>
</dbReference>
<comment type="caution">
    <text evidence="3">The sequence shown here is derived from an EMBL/GenBank/DDBJ whole genome shotgun (WGS) entry which is preliminary data.</text>
</comment>
<sequence length="420" mass="42435">MAASPPGVDVNPSLSAQGLLTAISIGLLIGVIRERHHTPDDIAVAGVRTHTLTATAAAVAIVIGPAVFVVLLLAITAYAIAGYLHTRETDPGLTGEVALLVTPLLAALAQLSPPWAGGLAVVAALLLFAKRPLQGFARRWLAEQELQDGLMLAAAALVILPLLPDKPIDPWGVLVPSALWRIVVLVMGVGMIGHLALRLVGARWGLPIAGFFSGFASSTAAVAGFGQQARQDPAHVAPAASAALLANLASLLLFAGVVGTVSPTLLRASLWPLLGAGLALLVSAAWGLLDRDRVEALPSAPSARAFKIGQALLLGLLISAVLLLSAWLRSLFGDAGALVAAMLVALAELHAAAASVAQLAQGDGMTLEHARLGLAGLLLASALAKGVLAVASGPRGYALQVAGGLAAMAAAALLLTWLAG</sequence>
<accession>A0A508AA15</accession>
<evidence type="ECO:0000259" key="1">
    <source>
        <dbReference type="Pfam" id="PF02308"/>
    </source>
</evidence>
<dbReference type="PANTHER" id="PTHR39084">
    <property type="entry name" value="MEMBRANE PROTEIN-RELATED"/>
    <property type="match status" value="1"/>
</dbReference>
<dbReference type="Proteomes" id="UP000320431">
    <property type="component" value="Unassembled WGS sequence"/>
</dbReference>
<name>A0A508AA15_9GAMM</name>
<reference evidence="3 4" key="1">
    <citation type="submission" date="2019-10" db="EMBL/GenBank/DDBJ databases">
        <title>Lysobacter alkalisoli sp. nov., isolated from saline-alkaline soil.</title>
        <authorList>
            <person name="Sun J.-Q."/>
        </authorList>
    </citation>
    <scope>NUCLEOTIDE SEQUENCE [LARGE SCALE GENOMIC DNA]</scope>
    <source>
        <strain evidence="3 4">KCTC 42381</strain>
    </source>
</reference>
<feature type="domain" description="MgtC/SapB/SrpB/YhiD N-terminal" evidence="1">
    <location>
        <begin position="19"/>
        <end position="134"/>
    </location>
</feature>
<proteinExistence type="predicted"/>
<gene>
    <name evidence="3" type="ORF">FKV24_014765</name>
</gene>
<dbReference type="PANTHER" id="PTHR39084:SF1">
    <property type="entry name" value="DUF4010 DOMAIN-CONTAINING PROTEIN"/>
    <property type="match status" value="1"/>
</dbReference>
<feature type="domain" description="DUF4010" evidence="2">
    <location>
        <begin position="184"/>
        <end position="393"/>
    </location>
</feature>
<evidence type="ECO:0000313" key="4">
    <source>
        <dbReference type="Proteomes" id="UP000320431"/>
    </source>
</evidence>
<dbReference type="AlphaFoldDB" id="A0A508AA15"/>
<dbReference type="InterPro" id="IPR025105">
    <property type="entry name" value="DUF4010"/>
</dbReference>